<accession>A0A1D2NMH5</accession>
<feature type="compositionally biased region" description="Polar residues" evidence="1">
    <location>
        <begin position="212"/>
        <end position="222"/>
    </location>
</feature>
<gene>
    <name evidence="2" type="ORF">Ocin01_00258</name>
</gene>
<feature type="region of interest" description="Disordered" evidence="1">
    <location>
        <begin position="174"/>
        <end position="229"/>
    </location>
</feature>
<sequence>MIATVMTVVWKHFAYDAEISLNKMFRCGNILMKYVHIDICNLLFCGYYVQQYYIFLLSCSLIDGKIYFGVIELQDMVTDGKDGNASPLLDDKMNPDSQRRRYNEFDRESMQDMDMMREEDEYGRESDTMYLQPHHHAARGRRLRSRSPSPGRGGRYSEHEIGFSEVADDVVELVRDGTGGKRGRERGPRRKFRGEEFSLSPRFPAGYHDSALSPSTPEQGANNGFLPPR</sequence>
<feature type="compositionally biased region" description="Basic residues" evidence="1">
    <location>
        <begin position="133"/>
        <end position="145"/>
    </location>
</feature>
<feature type="compositionally biased region" description="Basic residues" evidence="1">
    <location>
        <begin position="181"/>
        <end position="192"/>
    </location>
</feature>
<proteinExistence type="predicted"/>
<dbReference type="Proteomes" id="UP000094527">
    <property type="component" value="Unassembled WGS sequence"/>
</dbReference>
<dbReference type="AlphaFoldDB" id="A0A1D2NMH5"/>
<evidence type="ECO:0000313" key="2">
    <source>
        <dbReference type="EMBL" id="ODN06464.1"/>
    </source>
</evidence>
<organism evidence="2 3">
    <name type="scientific">Orchesella cincta</name>
    <name type="common">Springtail</name>
    <name type="synonym">Podura cincta</name>
    <dbReference type="NCBI Taxonomy" id="48709"/>
    <lineage>
        <taxon>Eukaryota</taxon>
        <taxon>Metazoa</taxon>
        <taxon>Ecdysozoa</taxon>
        <taxon>Arthropoda</taxon>
        <taxon>Hexapoda</taxon>
        <taxon>Collembola</taxon>
        <taxon>Entomobryomorpha</taxon>
        <taxon>Entomobryoidea</taxon>
        <taxon>Orchesellidae</taxon>
        <taxon>Orchesellinae</taxon>
        <taxon>Orchesella</taxon>
    </lineage>
</organism>
<feature type="region of interest" description="Disordered" evidence="1">
    <location>
        <begin position="118"/>
        <end position="160"/>
    </location>
</feature>
<protein>
    <submittedName>
        <fullName evidence="2">Voltage-dependent calcium channel type A subunit alpha-1</fullName>
    </submittedName>
</protein>
<reference evidence="2 3" key="1">
    <citation type="journal article" date="2016" name="Genome Biol. Evol.">
        <title>Gene Family Evolution Reflects Adaptation to Soil Environmental Stressors in the Genome of the Collembolan Orchesella cincta.</title>
        <authorList>
            <person name="Faddeeva-Vakhrusheva A."/>
            <person name="Derks M.F."/>
            <person name="Anvar S.Y."/>
            <person name="Agamennone V."/>
            <person name="Suring W."/>
            <person name="Smit S."/>
            <person name="van Straalen N.M."/>
            <person name="Roelofs D."/>
        </authorList>
    </citation>
    <scope>NUCLEOTIDE SEQUENCE [LARGE SCALE GENOMIC DNA]</scope>
    <source>
        <tissue evidence="2">Mixed pool</tissue>
    </source>
</reference>
<evidence type="ECO:0000313" key="3">
    <source>
        <dbReference type="Proteomes" id="UP000094527"/>
    </source>
</evidence>
<comment type="caution">
    <text evidence="2">The sequence shown here is derived from an EMBL/GenBank/DDBJ whole genome shotgun (WGS) entry which is preliminary data.</text>
</comment>
<dbReference type="EMBL" id="LJIJ01000005">
    <property type="protein sequence ID" value="ODN06464.1"/>
    <property type="molecule type" value="Genomic_DNA"/>
</dbReference>
<evidence type="ECO:0000256" key="1">
    <source>
        <dbReference type="SAM" id="MobiDB-lite"/>
    </source>
</evidence>
<keyword evidence="3" id="KW-1185">Reference proteome</keyword>
<name>A0A1D2NMH5_ORCCI</name>